<evidence type="ECO:0000313" key="1">
    <source>
        <dbReference type="EMBL" id="MBA8928506.1"/>
    </source>
</evidence>
<keyword evidence="2" id="KW-1185">Reference proteome</keyword>
<evidence type="ECO:0000313" key="2">
    <source>
        <dbReference type="Proteomes" id="UP000517916"/>
    </source>
</evidence>
<proteinExistence type="predicted"/>
<dbReference type="Proteomes" id="UP000517916">
    <property type="component" value="Unassembled WGS sequence"/>
</dbReference>
<reference evidence="1 2" key="1">
    <citation type="submission" date="2020-08" db="EMBL/GenBank/DDBJ databases">
        <title>Genomic Encyclopedia of Archaeal and Bacterial Type Strains, Phase II (KMG-II): from individual species to whole genera.</title>
        <authorList>
            <person name="Goeker M."/>
        </authorList>
    </citation>
    <scope>NUCLEOTIDE SEQUENCE [LARGE SCALE GENOMIC DNA]</scope>
    <source>
        <strain evidence="1 2">DSM 43850</strain>
    </source>
</reference>
<dbReference type="RefSeq" id="WP_025356420.1">
    <property type="nucleotide sequence ID" value="NZ_BAAABQ010000073.1"/>
</dbReference>
<sequence>MTRKHTTERAMILTAPEHPVLLHDALQRIGCGELWSTGPGVDLRPELLPALLSPLLHGLQQELAYKHRLGRGPAVRLRVGVHVGPPASRAAVHRLLEAEPVRELLDRSNPEVTFVVAAITPSARALLGERAPELVTAETGKGLVHLHVPQPSGRLLALRAGR</sequence>
<comment type="caution">
    <text evidence="1">The sequence shown here is derived from an EMBL/GenBank/DDBJ whole genome shotgun (WGS) entry which is preliminary data.</text>
</comment>
<evidence type="ECO:0008006" key="3">
    <source>
        <dbReference type="Google" id="ProtNLM"/>
    </source>
</evidence>
<protein>
    <recommendedName>
        <fullName evidence="3">2'-5' RNA ligase superfamily protein</fullName>
    </recommendedName>
</protein>
<gene>
    <name evidence="1" type="ORF">BC739_005723</name>
</gene>
<dbReference type="EMBL" id="JACJID010000004">
    <property type="protein sequence ID" value="MBA8928506.1"/>
    <property type="molecule type" value="Genomic_DNA"/>
</dbReference>
<organism evidence="1 2">
    <name type="scientific">Kutzneria viridogrisea</name>
    <dbReference type="NCBI Taxonomy" id="47990"/>
    <lineage>
        <taxon>Bacteria</taxon>
        <taxon>Bacillati</taxon>
        <taxon>Actinomycetota</taxon>
        <taxon>Actinomycetes</taxon>
        <taxon>Pseudonocardiales</taxon>
        <taxon>Pseudonocardiaceae</taxon>
        <taxon>Kutzneria</taxon>
    </lineage>
</organism>
<accession>A0ABR6BPE8</accession>
<name>A0ABR6BPE8_9PSEU</name>